<proteinExistence type="inferred from homology"/>
<dbReference type="Gene3D" id="1.25.40.10">
    <property type="entry name" value="Tetratricopeptide repeat domain"/>
    <property type="match status" value="3"/>
</dbReference>
<dbReference type="STRING" id="1754192.A0A1Y1WVP4"/>
<dbReference type="SMART" id="SM00028">
    <property type="entry name" value="TPR"/>
    <property type="match status" value="9"/>
</dbReference>
<keyword evidence="1" id="KW-0677">Repeat</keyword>
<evidence type="ECO:0000256" key="4">
    <source>
        <dbReference type="PROSITE-ProRule" id="PRU00339"/>
    </source>
</evidence>
<dbReference type="Pfam" id="PF13181">
    <property type="entry name" value="TPR_8"/>
    <property type="match status" value="2"/>
</dbReference>
<dbReference type="Proteomes" id="UP000193944">
    <property type="component" value="Unassembled WGS sequence"/>
</dbReference>
<organism evidence="5 6">
    <name type="scientific">Anaeromyces robustus</name>
    <dbReference type="NCBI Taxonomy" id="1754192"/>
    <lineage>
        <taxon>Eukaryota</taxon>
        <taxon>Fungi</taxon>
        <taxon>Fungi incertae sedis</taxon>
        <taxon>Chytridiomycota</taxon>
        <taxon>Chytridiomycota incertae sedis</taxon>
        <taxon>Neocallimastigomycetes</taxon>
        <taxon>Neocallimastigales</taxon>
        <taxon>Neocallimastigaceae</taxon>
        <taxon>Anaeromyces</taxon>
    </lineage>
</organism>
<dbReference type="SUPFAM" id="SSF48452">
    <property type="entry name" value="TPR-like"/>
    <property type="match status" value="2"/>
</dbReference>
<dbReference type="OrthoDB" id="1926212at2759"/>
<evidence type="ECO:0000313" key="6">
    <source>
        <dbReference type="Proteomes" id="UP000193944"/>
    </source>
</evidence>
<feature type="repeat" description="TPR" evidence="4">
    <location>
        <begin position="352"/>
        <end position="385"/>
    </location>
</feature>
<dbReference type="PANTHER" id="PTHR44186:SF1">
    <property type="entry name" value="BARDET-BIEDL SYNDROME 4 PROTEIN"/>
    <property type="match status" value="1"/>
</dbReference>
<sequence>MSTINHLNNSSRNTSDISLNISDDEDIIITKNFLKESTNKCQSELWKNKLWLLYHLYVTKQHEECLDIINNVLKETNNHSKYPLYIKALILRQNGDIEGSLEILRMVEKLDPTNIVNIKQIGRSLFLLGKHRSAIEIYDEALKLAGKDWEIYHNKGICYLFLKDYRKAIENFYKALEINNHDSTYTLLGKLLINCGEYEEAIALYEQAITISPDNVDFLIILGLLYLKRDNYPCAFNYIGRALSYDQTNVKGILVAGSILQNNYEFEGALMKYRICAVLNPESPELWNNIGMCFYGKNKIIAAISCLKKALYLAPNEWKISFNLGLAHLKHEQYVSAFRFFTSTANLNPQFSDTYIWLGVTLNKLGDFDNSKAAFQKGLEINNMNIVGYLNYAIVLSENNRHEDAKLNLTRFKELYQQLSDEEKEDFDVIEMKKIACSLGKKYNIPI</sequence>
<reference evidence="5 6" key="2">
    <citation type="submission" date="2016-08" db="EMBL/GenBank/DDBJ databases">
        <title>Pervasive Adenine N6-methylation of Active Genes in Fungi.</title>
        <authorList>
            <consortium name="DOE Joint Genome Institute"/>
            <person name="Mondo S.J."/>
            <person name="Dannebaum R.O."/>
            <person name="Kuo R.C."/>
            <person name="Labutti K."/>
            <person name="Haridas S."/>
            <person name="Kuo A."/>
            <person name="Salamov A."/>
            <person name="Ahrendt S.R."/>
            <person name="Lipzen A."/>
            <person name="Sullivan W."/>
            <person name="Andreopoulos W.B."/>
            <person name="Clum A."/>
            <person name="Lindquist E."/>
            <person name="Daum C."/>
            <person name="Ramamoorthy G.K."/>
            <person name="Gryganskyi A."/>
            <person name="Culley D."/>
            <person name="Magnuson J.K."/>
            <person name="James T.Y."/>
            <person name="O'Malley M.A."/>
            <person name="Stajich J.E."/>
            <person name="Spatafora J.W."/>
            <person name="Visel A."/>
            <person name="Grigoriev I.V."/>
        </authorList>
    </citation>
    <scope>NUCLEOTIDE SEQUENCE [LARGE SCALE GENOMIC DNA]</scope>
    <source>
        <strain evidence="5 6">S4</strain>
    </source>
</reference>
<dbReference type="PROSITE" id="PS50005">
    <property type="entry name" value="TPR"/>
    <property type="match status" value="5"/>
</dbReference>
<keyword evidence="6" id="KW-1185">Reference proteome</keyword>
<feature type="repeat" description="TPR" evidence="4">
    <location>
        <begin position="182"/>
        <end position="215"/>
    </location>
</feature>
<dbReference type="Pfam" id="PF13414">
    <property type="entry name" value="TPR_11"/>
    <property type="match status" value="1"/>
</dbReference>
<gene>
    <name evidence="5" type="ORF">BCR32DRAFT_295594</name>
</gene>
<accession>A0A1Y1WVP4</accession>
<comment type="caution">
    <text evidence="5">The sequence shown here is derived from an EMBL/GenBank/DDBJ whole genome shotgun (WGS) entry which is preliminary data.</text>
</comment>
<comment type="similarity">
    <text evidence="3">Belongs to the BBS4 family.</text>
</comment>
<protein>
    <submittedName>
        <fullName evidence="5">Bardet-Biedl syndrome protein 4</fullName>
    </submittedName>
</protein>
<dbReference type="Pfam" id="PF13424">
    <property type="entry name" value="TPR_12"/>
    <property type="match status" value="1"/>
</dbReference>
<dbReference type="EMBL" id="MCFG01000246">
    <property type="protein sequence ID" value="ORX77475.1"/>
    <property type="molecule type" value="Genomic_DNA"/>
</dbReference>
<feature type="repeat" description="TPR" evidence="4">
    <location>
        <begin position="284"/>
        <end position="317"/>
    </location>
</feature>
<dbReference type="InterPro" id="IPR011990">
    <property type="entry name" value="TPR-like_helical_dom_sf"/>
</dbReference>
<dbReference type="PROSITE" id="PS50293">
    <property type="entry name" value="TPR_REGION"/>
    <property type="match status" value="1"/>
</dbReference>
<keyword evidence="2 4" id="KW-0802">TPR repeat</keyword>
<evidence type="ECO:0000313" key="5">
    <source>
        <dbReference type="EMBL" id="ORX77475.1"/>
    </source>
</evidence>
<evidence type="ECO:0000256" key="1">
    <source>
        <dbReference type="ARBA" id="ARBA00022737"/>
    </source>
</evidence>
<dbReference type="GO" id="GO:0036064">
    <property type="term" value="C:ciliary basal body"/>
    <property type="evidence" value="ECO:0007669"/>
    <property type="project" value="TreeGrafter"/>
</dbReference>
<evidence type="ECO:0000256" key="3">
    <source>
        <dbReference type="ARBA" id="ARBA00023778"/>
    </source>
</evidence>
<feature type="repeat" description="TPR" evidence="4">
    <location>
        <begin position="216"/>
        <end position="249"/>
    </location>
</feature>
<name>A0A1Y1WVP4_9FUNG</name>
<dbReference type="InterPro" id="IPR019734">
    <property type="entry name" value="TPR_rpt"/>
</dbReference>
<dbReference type="GO" id="GO:0061512">
    <property type="term" value="P:protein localization to cilium"/>
    <property type="evidence" value="ECO:0007669"/>
    <property type="project" value="TreeGrafter"/>
</dbReference>
<evidence type="ECO:0000256" key="2">
    <source>
        <dbReference type="ARBA" id="ARBA00022803"/>
    </source>
</evidence>
<reference evidence="5 6" key="1">
    <citation type="submission" date="2016-08" db="EMBL/GenBank/DDBJ databases">
        <title>A Parts List for Fungal Cellulosomes Revealed by Comparative Genomics.</title>
        <authorList>
            <consortium name="DOE Joint Genome Institute"/>
            <person name="Haitjema C.H."/>
            <person name="Gilmore S.P."/>
            <person name="Henske J.K."/>
            <person name="Solomon K.V."/>
            <person name="De Groot R."/>
            <person name="Kuo A."/>
            <person name="Mondo S.J."/>
            <person name="Salamov A.A."/>
            <person name="Labutti K."/>
            <person name="Zhao Z."/>
            <person name="Chiniquy J."/>
            <person name="Barry K."/>
            <person name="Brewer H.M."/>
            <person name="Purvine S.O."/>
            <person name="Wright A.T."/>
            <person name="Boxma B."/>
            <person name="Van Alen T."/>
            <person name="Hackstein J.H."/>
            <person name="Baker S.E."/>
            <person name="Grigoriev I.V."/>
            <person name="O'Malley M.A."/>
        </authorList>
    </citation>
    <scope>NUCLEOTIDE SEQUENCE [LARGE SCALE GENOMIC DNA]</scope>
    <source>
        <strain evidence="5 6">S4</strain>
    </source>
</reference>
<dbReference type="PANTHER" id="PTHR44186">
    <property type="match status" value="1"/>
</dbReference>
<dbReference type="GO" id="GO:0060271">
    <property type="term" value="P:cilium assembly"/>
    <property type="evidence" value="ECO:0007669"/>
    <property type="project" value="TreeGrafter"/>
</dbReference>
<feature type="repeat" description="TPR" evidence="4">
    <location>
        <begin position="149"/>
        <end position="181"/>
    </location>
</feature>
<dbReference type="AlphaFoldDB" id="A0A1Y1WVP4"/>